<dbReference type="InterPro" id="IPR010096">
    <property type="entry name" value="NADH-Q_OxRdtase_suN/2"/>
</dbReference>
<feature type="transmembrane region" description="Helical" evidence="5">
    <location>
        <begin position="52"/>
        <end position="73"/>
    </location>
</feature>
<dbReference type="GO" id="GO:0048038">
    <property type="term" value="F:quinone binding"/>
    <property type="evidence" value="ECO:0007669"/>
    <property type="project" value="UniProtKB-KW"/>
</dbReference>
<dbReference type="Proteomes" id="UP000000771">
    <property type="component" value="Chromosome"/>
</dbReference>
<dbReference type="GO" id="GO:0042773">
    <property type="term" value="P:ATP synthesis coupled electron transport"/>
    <property type="evidence" value="ECO:0007669"/>
    <property type="project" value="InterPro"/>
</dbReference>
<feature type="transmembrane region" description="Helical" evidence="5">
    <location>
        <begin position="346"/>
        <end position="369"/>
    </location>
</feature>
<comment type="subunit">
    <text evidence="5">NDH-1 is composed of 14 different subunits. Subunits NuoA, H, J, K, L, M, N constitute the membrane sector of the complex.</text>
</comment>
<feature type="transmembrane region" description="Helical" evidence="5">
    <location>
        <begin position="218"/>
        <end position="237"/>
    </location>
</feature>
<proteinExistence type="inferred from homology"/>
<name>C7M2V0_ACIFD</name>
<feature type="transmembrane region" description="Helical" evidence="5">
    <location>
        <begin position="93"/>
        <end position="113"/>
    </location>
</feature>
<gene>
    <name evidence="5" type="primary">nuoN</name>
    <name evidence="8" type="ordered locus">Afer_0376</name>
</gene>
<keyword evidence="3 5" id="KW-1133">Transmembrane helix</keyword>
<reference evidence="8 9" key="1">
    <citation type="journal article" date="2009" name="Stand. Genomic Sci.">
        <title>Complete genome sequence of Acidimicrobium ferrooxidans type strain (ICP).</title>
        <authorList>
            <person name="Clum A."/>
            <person name="Nolan M."/>
            <person name="Lang E."/>
            <person name="Glavina Del Rio T."/>
            <person name="Tice H."/>
            <person name="Copeland A."/>
            <person name="Cheng J.F."/>
            <person name="Lucas S."/>
            <person name="Chen F."/>
            <person name="Bruce D."/>
            <person name="Goodwin L."/>
            <person name="Pitluck S."/>
            <person name="Ivanova N."/>
            <person name="Mavrommatis K."/>
            <person name="Mikhailova N."/>
            <person name="Pati A."/>
            <person name="Chen A."/>
            <person name="Palaniappan K."/>
            <person name="Goker M."/>
            <person name="Spring S."/>
            <person name="Land M."/>
            <person name="Hauser L."/>
            <person name="Chang Y.J."/>
            <person name="Jeffries C.C."/>
            <person name="Chain P."/>
            <person name="Bristow J."/>
            <person name="Eisen J.A."/>
            <person name="Markowitz V."/>
            <person name="Hugenholtz P."/>
            <person name="Kyrpides N.C."/>
            <person name="Klenk H.P."/>
            <person name="Lapidus A."/>
        </authorList>
    </citation>
    <scope>NUCLEOTIDE SEQUENCE [LARGE SCALE GENOMIC DNA]</scope>
    <source>
        <strain evidence="9">DSM 10331 / JCM 15462 / NBRC 103882 / ICP</strain>
    </source>
</reference>
<dbReference type="Pfam" id="PF00361">
    <property type="entry name" value="Proton_antipo_M"/>
    <property type="match status" value="1"/>
</dbReference>
<dbReference type="AlphaFoldDB" id="C7M2V0"/>
<dbReference type="GO" id="GO:0050136">
    <property type="term" value="F:NADH dehydrogenase (quinone) (non-electrogenic) activity"/>
    <property type="evidence" value="ECO:0007669"/>
    <property type="project" value="UniProtKB-UniRule"/>
</dbReference>
<dbReference type="KEGG" id="afo:Afer_0376"/>
<feature type="domain" description="NADH:quinone oxidoreductase/Mrp antiporter transmembrane" evidence="7">
    <location>
        <begin position="142"/>
        <end position="437"/>
    </location>
</feature>
<keyword evidence="2 5" id="KW-0812">Transmembrane</keyword>
<comment type="subcellular location">
    <subcellularLocation>
        <location evidence="5">Cell membrane</location>
        <topology evidence="5">Multi-pass membrane protein</topology>
    </subcellularLocation>
    <subcellularLocation>
        <location evidence="1">Endomembrane system</location>
        <topology evidence="1">Multi-pass membrane protein</topology>
    </subcellularLocation>
    <subcellularLocation>
        <location evidence="6">Membrane</location>
        <topology evidence="6">Multi-pass membrane protein</topology>
    </subcellularLocation>
</comment>
<sequence>MNVLLASIVSQTPIVLPRISYLTIGPALVLFGGALVVLLVSALLVRARRPELYRWLALVAVAGEIVVATAGLLHVDAHGASLAVAGALASDGFGFVVAIIVGAATLVALLIGPSFVQREHGGPEYAALSLIAASGAVVMGQANDLLVVFLGLEILSISLYVLVGFRVGDGVAREAALKYFLMGGFASAVLLYGIALIYGATGSTNLVRIEGFLAADHLIHNGVLLGGIALVLVGLGFKVAAAPFHAWSPDVYQGAPTSVTGFMAALAKIGAFAALVRVFDGALASQASLWGPLVAALAVASLAVGAFFALRQRDVKRMLAYSSINHAGFILLGVYAASAVGIRAALLYVGTYGILVVGSFGALSLAQWVRGLDEGLCSLDDLRGLAREHPAIAVTLAITLVAQAGAPFTTGFLAKFAVVEAVIAAGETWIAIVAMLSAAVAAAFYLRVVLALYGRDRESSVVPAIAGAQVEDGRSAVTQRPSPSERVAVATAWGGVVLSVGATIVLGVVPTLVLSLVGRAHIL</sequence>
<feature type="transmembrane region" description="Helical" evidence="5">
    <location>
        <begin position="487"/>
        <end position="509"/>
    </location>
</feature>
<comment type="catalytic activity">
    <reaction evidence="5">
        <text>a quinone + NADH + 5 H(+)(in) = a quinol + NAD(+) + 4 H(+)(out)</text>
        <dbReference type="Rhea" id="RHEA:57888"/>
        <dbReference type="ChEBI" id="CHEBI:15378"/>
        <dbReference type="ChEBI" id="CHEBI:24646"/>
        <dbReference type="ChEBI" id="CHEBI:57540"/>
        <dbReference type="ChEBI" id="CHEBI:57945"/>
        <dbReference type="ChEBI" id="CHEBI:132124"/>
    </reaction>
</comment>
<evidence type="ECO:0000256" key="5">
    <source>
        <dbReference type="HAMAP-Rule" id="MF_00445"/>
    </source>
</evidence>
<protein>
    <recommendedName>
        <fullName evidence="5">NADH-quinone oxidoreductase subunit N</fullName>
        <ecNumber evidence="5">7.1.1.-</ecNumber>
    </recommendedName>
    <alternativeName>
        <fullName evidence="5">NADH dehydrogenase I subunit N</fullName>
    </alternativeName>
    <alternativeName>
        <fullName evidence="5">NDH-1 subunit N</fullName>
    </alternativeName>
</protein>
<keyword evidence="5" id="KW-0813">Transport</keyword>
<comment type="similarity">
    <text evidence="5">Belongs to the complex I subunit 2 family.</text>
</comment>
<feature type="transmembrane region" description="Helical" evidence="5">
    <location>
        <begin position="390"/>
        <end position="409"/>
    </location>
</feature>
<evidence type="ECO:0000256" key="4">
    <source>
        <dbReference type="ARBA" id="ARBA00023136"/>
    </source>
</evidence>
<feature type="transmembrane region" description="Helical" evidence="5">
    <location>
        <begin position="429"/>
        <end position="450"/>
    </location>
</feature>
<feature type="transmembrane region" description="Helical" evidence="5">
    <location>
        <begin position="258"/>
        <end position="278"/>
    </location>
</feature>
<accession>C7M2V0</accession>
<dbReference type="GO" id="GO:0005886">
    <property type="term" value="C:plasma membrane"/>
    <property type="evidence" value="ECO:0007669"/>
    <property type="project" value="UniProtKB-SubCell"/>
</dbReference>
<dbReference type="HOGENOM" id="CLU_007100_1_1_11"/>
<dbReference type="EMBL" id="CP001631">
    <property type="protein sequence ID" value="ACU53344.1"/>
    <property type="molecule type" value="Genomic_DNA"/>
</dbReference>
<evidence type="ECO:0000256" key="6">
    <source>
        <dbReference type="RuleBase" id="RU000320"/>
    </source>
</evidence>
<keyword evidence="5" id="KW-0874">Quinone</keyword>
<dbReference type="eggNOG" id="COG1007">
    <property type="taxonomic scope" value="Bacteria"/>
</dbReference>
<dbReference type="STRING" id="525909.Afer_0376"/>
<dbReference type="HAMAP" id="MF_00445">
    <property type="entry name" value="NDH1_NuoN_1"/>
    <property type="match status" value="1"/>
</dbReference>
<evidence type="ECO:0000259" key="7">
    <source>
        <dbReference type="Pfam" id="PF00361"/>
    </source>
</evidence>
<keyword evidence="9" id="KW-1185">Reference proteome</keyword>
<dbReference type="OrthoDB" id="9811718at2"/>
<keyword evidence="5" id="KW-0520">NAD</keyword>
<dbReference type="EC" id="7.1.1.-" evidence="5"/>
<keyword evidence="4 5" id="KW-0472">Membrane</keyword>
<evidence type="ECO:0000256" key="2">
    <source>
        <dbReference type="ARBA" id="ARBA00022692"/>
    </source>
</evidence>
<evidence type="ECO:0000256" key="1">
    <source>
        <dbReference type="ARBA" id="ARBA00004127"/>
    </source>
</evidence>
<feature type="transmembrane region" description="Helical" evidence="5">
    <location>
        <begin position="125"/>
        <end position="142"/>
    </location>
</feature>
<dbReference type="NCBIfam" id="TIGR01770">
    <property type="entry name" value="NDH_I_N"/>
    <property type="match status" value="1"/>
</dbReference>
<feature type="transmembrane region" description="Helical" evidence="5">
    <location>
        <begin position="319"/>
        <end position="340"/>
    </location>
</feature>
<dbReference type="GO" id="GO:0008137">
    <property type="term" value="F:NADH dehydrogenase (ubiquinone) activity"/>
    <property type="evidence" value="ECO:0007669"/>
    <property type="project" value="InterPro"/>
</dbReference>
<keyword evidence="8" id="KW-0560">Oxidoreductase</keyword>
<evidence type="ECO:0000313" key="9">
    <source>
        <dbReference type="Proteomes" id="UP000000771"/>
    </source>
</evidence>
<feature type="transmembrane region" description="Helical" evidence="5">
    <location>
        <begin position="20"/>
        <end position="45"/>
    </location>
</feature>
<comment type="function">
    <text evidence="5">NDH-1 shuttles electrons from NADH, via FMN and iron-sulfur (Fe-S) centers, to quinones in the respiratory chain. The immediate electron acceptor for the enzyme in this species is believed to be a menaquinone. Couples the redox reaction to proton translocation (for every two electrons transferred, four hydrogen ions are translocated across the cytoplasmic membrane), and thus conserves the redox energy in a proton gradient.</text>
</comment>
<dbReference type="RefSeq" id="WP_015797845.1">
    <property type="nucleotide sequence ID" value="NC_013124.1"/>
</dbReference>
<dbReference type="PANTHER" id="PTHR22773">
    <property type="entry name" value="NADH DEHYDROGENASE"/>
    <property type="match status" value="1"/>
</dbReference>
<evidence type="ECO:0000313" key="8">
    <source>
        <dbReference type="EMBL" id="ACU53344.1"/>
    </source>
</evidence>
<feature type="transmembrane region" description="Helical" evidence="5">
    <location>
        <begin position="290"/>
        <end position="310"/>
    </location>
</feature>
<organism evidence="8 9">
    <name type="scientific">Acidimicrobium ferrooxidans (strain DSM 10331 / JCM 15462 / NBRC 103882 / ICP)</name>
    <dbReference type="NCBI Taxonomy" id="525909"/>
    <lineage>
        <taxon>Bacteria</taxon>
        <taxon>Bacillati</taxon>
        <taxon>Actinomycetota</taxon>
        <taxon>Acidimicrobiia</taxon>
        <taxon>Acidimicrobiales</taxon>
        <taxon>Acidimicrobiaceae</taxon>
        <taxon>Acidimicrobium</taxon>
    </lineage>
</organism>
<dbReference type="InterPro" id="IPR001750">
    <property type="entry name" value="ND/Mrp_TM"/>
</dbReference>
<feature type="transmembrane region" description="Helical" evidence="5">
    <location>
        <begin position="148"/>
        <end position="167"/>
    </location>
</feature>
<evidence type="ECO:0000256" key="3">
    <source>
        <dbReference type="ARBA" id="ARBA00022989"/>
    </source>
</evidence>
<dbReference type="GO" id="GO:0012505">
    <property type="term" value="C:endomembrane system"/>
    <property type="evidence" value="ECO:0007669"/>
    <property type="project" value="UniProtKB-SubCell"/>
</dbReference>
<keyword evidence="5" id="KW-1003">Cell membrane</keyword>
<feature type="transmembrane region" description="Helical" evidence="5">
    <location>
        <begin position="179"/>
        <end position="198"/>
    </location>
</feature>
<keyword evidence="5" id="KW-1278">Translocase</keyword>